<organism evidence="3 4">
    <name type="scientific">Halorubellus litoreus</name>
    <dbReference type="NCBI Taxonomy" id="755308"/>
    <lineage>
        <taxon>Archaea</taxon>
        <taxon>Methanobacteriati</taxon>
        <taxon>Methanobacteriota</taxon>
        <taxon>Stenosarchaea group</taxon>
        <taxon>Halobacteria</taxon>
        <taxon>Halobacteriales</taxon>
        <taxon>Halorubellaceae</taxon>
        <taxon>Halorubellus</taxon>
    </lineage>
</organism>
<keyword evidence="2" id="KW-1133">Transmembrane helix</keyword>
<accession>A0ABD5VIB4</accession>
<dbReference type="InterPro" id="IPR040493">
    <property type="entry name" value="DUF5518"/>
</dbReference>
<evidence type="ECO:0000256" key="2">
    <source>
        <dbReference type="SAM" id="Phobius"/>
    </source>
</evidence>
<dbReference type="RefSeq" id="WP_336350783.1">
    <property type="nucleotide sequence ID" value="NZ_JAZAQL010000002.1"/>
</dbReference>
<feature type="transmembrane region" description="Helical" evidence="2">
    <location>
        <begin position="24"/>
        <end position="54"/>
    </location>
</feature>
<protein>
    <submittedName>
        <fullName evidence="3">DUF5518 domain-containing protein</fullName>
    </submittedName>
</protein>
<gene>
    <name evidence="3" type="ORF">ACFQGB_13250</name>
</gene>
<proteinExistence type="predicted"/>
<feature type="transmembrane region" description="Helical" evidence="2">
    <location>
        <begin position="99"/>
        <end position="127"/>
    </location>
</feature>
<evidence type="ECO:0000313" key="3">
    <source>
        <dbReference type="EMBL" id="MFC6953832.1"/>
    </source>
</evidence>
<feature type="compositionally biased region" description="Polar residues" evidence="1">
    <location>
        <begin position="135"/>
        <end position="144"/>
    </location>
</feature>
<keyword evidence="2" id="KW-0812">Transmembrane</keyword>
<dbReference type="Proteomes" id="UP001596395">
    <property type="component" value="Unassembled WGS sequence"/>
</dbReference>
<dbReference type="EMBL" id="JBHSXN010000002">
    <property type="protein sequence ID" value="MFC6953832.1"/>
    <property type="molecule type" value="Genomic_DNA"/>
</dbReference>
<keyword evidence="2" id="KW-0472">Membrane</keyword>
<keyword evidence="4" id="KW-1185">Reference proteome</keyword>
<sequence>MSTGSSRDDPLQPLRDATGTSLPAVSVVGALVAFLTGFVPGSPLLGGAVAGWLLRENGRRGALAGALAGFLFSLPTVLVLWAIFTVALGVTLLGAIPAAFGFVVVLFGLAGVAYTLGLGALGGYLGVVAYQRTQEPSTTGDSYGQRTRDDQFDDTQL</sequence>
<dbReference type="AlphaFoldDB" id="A0ABD5VIB4"/>
<dbReference type="Pfam" id="PF17647">
    <property type="entry name" value="DUF5518"/>
    <property type="match status" value="1"/>
</dbReference>
<feature type="transmembrane region" description="Helical" evidence="2">
    <location>
        <begin position="66"/>
        <end position="93"/>
    </location>
</feature>
<evidence type="ECO:0000256" key="1">
    <source>
        <dbReference type="SAM" id="MobiDB-lite"/>
    </source>
</evidence>
<comment type="caution">
    <text evidence="3">The sequence shown here is derived from an EMBL/GenBank/DDBJ whole genome shotgun (WGS) entry which is preliminary data.</text>
</comment>
<reference evidence="3 4" key="1">
    <citation type="journal article" date="2019" name="Int. J. Syst. Evol. Microbiol.">
        <title>The Global Catalogue of Microorganisms (GCM) 10K type strain sequencing project: providing services to taxonomists for standard genome sequencing and annotation.</title>
        <authorList>
            <consortium name="The Broad Institute Genomics Platform"/>
            <consortium name="The Broad Institute Genome Sequencing Center for Infectious Disease"/>
            <person name="Wu L."/>
            <person name="Ma J."/>
        </authorList>
    </citation>
    <scope>NUCLEOTIDE SEQUENCE [LARGE SCALE GENOMIC DNA]</scope>
    <source>
        <strain evidence="3 4">GX26</strain>
    </source>
</reference>
<evidence type="ECO:0000313" key="4">
    <source>
        <dbReference type="Proteomes" id="UP001596395"/>
    </source>
</evidence>
<feature type="region of interest" description="Disordered" evidence="1">
    <location>
        <begin position="135"/>
        <end position="157"/>
    </location>
</feature>
<name>A0ABD5VIB4_9EURY</name>